<evidence type="ECO:0000313" key="2">
    <source>
        <dbReference type="EMBL" id="QFI55082.1"/>
    </source>
</evidence>
<evidence type="ECO:0000313" key="3">
    <source>
        <dbReference type="Proteomes" id="UP000594034"/>
    </source>
</evidence>
<dbReference type="AlphaFoldDB" id="A0A5J6WVY6"/>
<feature type="transmembrane region" description="Helical" evidence="1">
    <location>
        <begin position="54"/>
        <end position="76"/>
    </location>
</feature>
<keyword evidence="3" id="KW-1185">Reference proteome</keyword>
<protein>
    <recommendedName>
        <fullName evidence="4">GlpM family protein</fullName>
    </recommendedName>
</protein>
<keyword evidence="1" id="KW-0812">Transmembrane</keyword>
<reference evidence="2 3" key="1">
    <citation type="submission" date="2019-05" db="EMBL/GenBank/DDBJ databases">
        <title>OXA-830, a novel chromosomally encoded expanded-spectrum class D beta-lactamase in Aeromonas simiae.</title>
        <authorList>
            <person name="Zhou W."/>
            <person name="Chen Q."/>
        </authorList>
    </citation>
    <scope>NUCLEOTIDE SEQUENCE [LARGE SCALE GENOMIC DNA]</scope>
    <source>
        <strain evidence="2 3">A6</strain>
    </source>
</reference>
<dbReference type="Proteomes" id="UP000594034">
    <property type="component" value="Chromosome"/>
</dbReference>
<dbReference type="EMBL" id="CP040449">
    <property type="protein sequence ID" value="QFI55082.1"/>
    <property type="molecule type" value="Genomic_DNA"/>
</dbReference>
<feature type="transmembrane region" description="Helical" evidence="1">
    <location>
        <begin position="88"/>
        <end position="109"/>
    </location>
</feature>
<evidence type="ECO:0000256" key="1">
    <source>
        <dbReference type="SAM" id="Phobius"/>
    </source>
</evidence>
<accession>A0A5J6WVY6</accession>
<dbReference type="InterPro" id="IPR009707">
    <property type="entry name" value="GlpM/YdgC"/>
</dbReference>
<dbReference type="Pfam" id="PF06942">
    <property type="entry name" value="GlpM"/>
    <property type="match status" value="1"/>
</dbReference>
<sequence length="112" mass="11947">MIPLLLKSSLGALAVLLIALLSQSRHAMLAGLVPLFPTFALIAHAIVGRERGPALLQGTALFGLAALLPYALYLLAVWYLSVRTSLTVTLLSATLIWMLAAALLIWGWGRLA</sequence>
<name>A0A5J6WVY6_9GAMM</name>
<proteinExistence type="predicted"/>
<keyword evidence="1" id="KW-0472">Membrane</keyword>
<dbReference type="KEGG" id="asim:FE240_10530"/>
<keyword evidence="1" id="KW-1133">Transmembrane helix</keyword>
<organism evidence="2 3">
    <name type="scientific">Aeromonas simiae</name>
    <dbReference type="NCBI Taxonomy" id="218936"/>
    <lineage>
        <taxon>Bacteria</taxon>
        <taxon>Pseudomonadati</taxon>
        <taxon>Pseudomonadota</taxon>
        <taxon>Gammaproteobacteria</taxon>
        <taxon>Aeromonadales</taxon>
        <taxon>Aeromonadaceae</taxon>
        <taxon>Aeromonas</taxon>
    </lineage>
</organism>
<dbReference type="RefSeq" id="WP_193000782.1">
    <property type="nucleotide sequence ID" value="NZ_CP040449.1"/>
</dbReference>
<gene>
    <name evidence="2" type="ORF">FE240_10530</name>
</gene>
<evidence type="ECO:0008006" key="4">
    <source>
        <dbReference type="Google" id="ProtNLM"/>
    </source>
</evidence>